<dbReference type="EMBL" id="MN740207">
    <property type="protein sequence ID" value="QHT93313.1"/>
    <property type="molecule type" value="Genomic_DNA"/>
</dbReference>
<name>A0A6C0IP70_9ZZZZ</name>
<protein>
    <recommendedName>
        <fullName evidence="2">ABC1 atypical kinase-like domain-containing protein</fullName>
    </recommendedName>
</protein>
<evidence type="ECO:0000259" key="2">
    <source>
        <dbReference type="Pfam" id="PF03109"/>
    </source>
</evidence>
<evidence type="ECO:0000256" key="1">
    <source>
        <dbReference type="SAM" id="Phobius"/>
    </source>
</evidence>
<dbReference type="Pfam" id="PF03109">
    <property type="entry name" value="ABC1"/>
    <property type="match status" value="1"/>
</dbReference>
<dbReference type="PANTHER" id="PTHR45890:SF1">
    <property type="entry name" value="AARF DOMAIN CONTAINING KINASE 2"/>
    <property type="match status" value="1"/>
</dbReference>
<feature type="domain" description="ABC1 atypical kinase-like" evidence="2">
    <location>
        <begin position="94"/>
        <end position="305"/>
    </location>
</feature>
<dbReference type="Gene3D" id="1.10.510.10">
    <property type="entry name" value="Transferase(Phosphotransferase) domain 1"/>
    <property type="match status" value="1"/>
</dbReference>
<dbReference type="AlphaFoldDB" id="A0A6C0IP70"/>
<keyword evidence="1" id="KW-0812">Transmembrane</keyword>
<dbReference type="InterPro" id="IPR004147">
    <property type="entry name" value="ABC1_dom"/>
</dbReference>
<dbReference type="InterPro" id="IPR052402">
    <property type="entry name" value="ADCK_kinase"/>
</dbReference>
<keyword evidence="1" id="KW-0472">Membrane</keyword>
<accession>A0A6C0IP70</accession>
<sequence>MIDILLFYYRVISTVSINAFVWWFMRNDYGAFIRKTTMTLVKTDVLFVKIIQALSNSHELLDKEMDNELMRYTDRVPYNEEDCDRDIIKYIETNTPFTFVHDTPFRSGMISLIYMLKHKETGEKYILKIKRKLIKEKLDKSIYRMRSLLSIISTIVFWWSRVELSETIVKHFSVLKHQLDFSKEKENMNIFYNNFEHIDYVKIPKLIDETPRLNDNYIIMEYIDGKSFSEVSKDNYNNYAKMITKMGLTCMMVNGTAHGDLHAGNIIFIENDETICKQQRIPKFQVGIIDFGLVVTIPKKIQDELHFGAANYRRQGKMHIIAERYISAVIYPSSFLETLGKDIKEKIINEIAELMSTMMFEQGNTACQERLYHSFQLVNKYIRDVIAPNYKIKLDNDFASMQVALSMTNGVSLQLCENNFNTLLSEAIDEMFHTDLFGSDSEDETD</sequence>
<evidence type="ECO:0000313" key="3">
    <source>
        <dbReference type="EMBL" id="QHT93313.1"/>
    </source>
</evidence>
<proteinExistence type="predicted"/>
<dbReference type="PANTHER" id="PTHR45890">
    <property type="entry name" value="AARF DOMAIN CONTAINING KINASE 2 (PREDICTED)"/>
    <property type="match status" value="1"/>
</dbReference>
<keyword evidence="1" id="KW-1133">Transmembrane helix</keyword>
<reference evidence="3" key="1">
    <citation type="journal article" date="2020" name="Nature">
        <title>Giant virus diversity and host interactions through global metagenomics.</title>
        <authorList>
            <person name="Schulz F."/>
            <person name="Roux S."/>
            <person name="Paez-Espino D."/>
            <person name="Jungbluth S."/>
            <person name="Walsh D.A."/>
            <person name="Denef V.J."/>
            <person name="McMahon K.D."/>
            <person name="Konstantinidis K.T."/>
            <person name="Eloe-Fadrosh E.A."/>
            <person name="Kyrpides N.C."/>
            <person name="Woyke T."/>
        </authorList>
    </citation>
    <scope>NUCLEOTIDE SEQUENCE</scope>
    <source>
        <strain evidence="3">GVMAG-M-3300024252-29</strain>
    </source>
</reference>
<organism evidence="3">
    <name type="scientific">viral metagenome</name>
    <dbReference type="NCBI Taxonomy" id="1070528"/>
    <lineage>
        <taxon>unclassified sequences</taxon>
        <taxon>metagenomes</taxon>
        <taxon>organismal metagenomes</taxon>
    </lineage>
</organism>
<dbReference type="InterPro" id="IPR011009">
    <property type="entry name" value="Kinase-like_dom_sf"/>
</dbReference>
<feature type="transmembrane region" description="Helical" evidence="1">
    <location>
        <begin position="6"/>
        <end position="25"/>
    </location>
</feature>
<dbReference type="SUPFAM" id="SSF56112">
    <property type="entry name" value="Protein kinase-like (PK-like)"/>
    <property type="match status" value="1"/>
</dbReference>